<protein>
    <submittedName>
        <fullName evidence="5">Transcriptional regulator, DeoR family</fullName>
    </submittedName>
</protein>
<dbReference type="OrthoDB" id="9797223at2"/>
<reference evidence="6" key="1">
    <citation type="submission" date="2009-12" db="EMBL/GenBank/DDBJ databases">
        <title>Sequence of Clostridiales genomosp. BVAB3 str. UPII9-5.</title>
        <authorList>
            <person name="Madupu R."/>
            <person name="Durkin A.S."/>
            <person name="Torralba M."/>
            <person name="Methe B."/>
            <person name="Sutton G.G."/>
            <person name="Strausberg R.L."/>
            <person name="Nelson K.E."/>
        </authorList>
    </citation>
    <scope>NUCLEOTIDE SEQUENCE [LARGE SCALE GENOMIC DNA]</scope>
    <source>
        <strain evidence="6">W1219</strain>
    </source>
</reference>
<evidence type="ECO:0000256" key="3">
    <source>
        <dbReference type="ARBA" id="ARBA00023163"/>
    </source>
</evidence>
<dbReference type="PROSITE" id="PS51000">
    <property type="entry name" value="HTH_DEOR_2"/>
    <property type="match status" value="1"/>
</dbReference>
<keyword evidence="3" id="KW-0804">Transcription</keyword>
<dbReference type="Pfam" id="PF08220">
    <property type="entry name" value="HTH_DeoR"/>
    <property type="match status" value="1"/>
</dbReference>
<dbReference type="GO" id="GO:0003700">
    <property type="term" value="F:DNA-binding transcription factor activity"/>
    <property type="evidence" value="ECO:0007669"/>
    <property type="project" value="InterPro"/>
</dbReference>
<dbReference type="PRINTS" id="PR00037">
    <property type="entry name" value="HTHLACR"/>
</dbReference>
<dbReference type="SMART" id="SM00420">
    <property type="entry name" value="HTH_DEOR"/>
    <property type="match status" value="1"/>
</dbReference>
<sequence length="271" mass="30790">MKVDYKIVQQRRNDIMMLIQKLGHITVKQLMNDFNVSEITIRRDLQYWEDKGAIIRYHGGAKIIQHMVHHDNSNFTNSRYKHAIAKLAASYVEENDTIFINTSSTALLMPQYIMNKRCTIITNNAKMVLVKHSPLINIVLTGGELRYPKEAMVGDFALNNLSKVRANKCFLGCSGISSESGVTTAIFSETSINETMIQNTLGSVFILCDYTKVGQTHNYISANIHQIHHLITDINASEEELTRIQELHPNSLIHKVEPLSSIAIYQEESFH</sequence>
<dbReference type="InterPro" id="IPR036390">
    <property type="entry name" value="WH_DNA-bd_sf"/>
</dbReference>
<dbReference type="InterPro" id="IPR018356">
    <property type="entry name" value="Tscrpt_reg_HTH_DeoR_CS"/>
</dbReference>
<dbReference type="SMART" id="SM01134">
    <property type="entry name" value="DeoRC"/>
    <property type="match status" value="1"/>
</dbReference>
<dbReference type="InterPro" id="IPR014036">
    <property type="entry name" value="DeoR-like_C"/>
</dbReference>
<dbReference type="EMBL" id="ADFR01000002">
    <property type="protein sequence ID" value="EFC06131.1"/>
    <property type="molecule type" value="Genomic_DNA"/>
</dbReference>
<evidence type="ECO:0000256" key="1">
    <source>
        <dbReference type="ARBA" id="ARBA00023015"/>
    </source>
</evidence>
<dbReference type="SUPFAM" id="SSF46785">
    <property type="entry name" value="Winged helix' DNA-binding domain"/>
    <property type="match status" value="1"/>
</dbReference>
<evidence type="ECO:0000313" key="6">
    <source>
        <dbReference type="Proteomes" id="UP000005017"/>
    </source>
</evidence>
<accession>D2MM55</accession>
<comment type="caution">
    <text evidence="5">The sequence shown here is derived from an EMBL/GenBank/DDBJ whole genome shotgun (WGS) entry which is preliminary data.</text>
</comment>
<keyword evidence="2" id="KW-0238">DNA-binding</keyword>
<keyword evidence="6" id="KW-1185">Reference proteome</keyword>
<dbReference type="eggNOG" id="COG1349">
    <property type="taxonomic scope" value="Bacteria"/>
</dbReference>
<dbReference type="SUPFAM" id="SSF100950">
    <property type="entry name" value="NagB/RpiA/CoA transferase-like"/>
    <property type="match status" value="1"/>
</dbReference>
<dbReference type="Gene3D" id="3.40.50.1360">
    <property type="match status" value="1"/>
</dbReference>
<proteinExistence type="predicted"/>
<evidence type="ECO:0000256" key="2">
    <source>
        <dbReference type="ARBA" id="ARBA00023125"/>
    </source>
</evidence>
<dbReference type="AlphaFoldDB" id="D2MM55"/>
<dbReference type="InterPro" id="IPR036388">
    <property type="entry name" value="WH-like_DNA-bd_sf"/>
</dbReference>
<organism evidence="5 6">
    <name type="scientific">Bulleidia extructa W1219</name>
    <dbReference type="NCBI Taxonomy" id="679192"/>
    <lineage>
        <taxon>Bacteria</taxon>
        <taxon>Bacillati</taxon>
        <taxon>Bacillota</taxon>
        <taxon>Erysipelotrichia</taxon>
        <taxon>Erysipelotrichales</taxon>
        <taxon>Erysipelotrichaceae</taxon>
        <taxon>Bulleidia</taxon>
    </lineage>
</organism>
<dbReference type="PANTHER" id="PTHR30363:SF46">
    <property type="entry name" value="LYSR FAMILY TRANSCRIPTIONAL REGULATOR"/>
    <property type="match status" value="1"/>
</dbReference>
<feature type="domain" description="HTH deoR-type" evidence="4">
    <location>
        <begin position="8"/>
        <end position="63"/>
    </location>
</feature>
<dbReference type="Proteomes" id="UP000005017">
    <property type="component" value="Unassembled WGS sequence"/>
</dbReference>
<dbReference type="Gene3D" id="1.10.10.10">
    <property type="entry name" value="Winged helix-like DNA-binding domain superfamily/Winged helix DNA-binding domain"/>
    <property type="match status" value="1"/>
</dbReference>
<dbReference type="GO" id="GO:0003677">
    <property type="term" value="F:DNA binding"/>
    <property type="evidence" value="ECO:0007669"/>
    <property type="project" value="UniProtKB-KW"/>
</dbReference>
<dbReference type="RefSeq" id="WP_006626476.1">
    <property type="nucleotide sequence ID" value="NZ_ADFR01000002.1"/>
</dbReference>
<name>D2MM55_9FIRM</name>
<dbReference type="InterPro" id="IPR050313">
    <property type="entry name" value="Carb_Metab_HTH_regulators"/>
</dbReference>
<evidence type="ECO:0000313" key="5">
    <source>
        <dbReference type="EMBL" id="EFC06131.1"/>
    </source>
</evidence>
<dbReference type="InterPro" id="IPR037171">
    <property type="entry name" value="NagB/RpiA_transferase-like"/>
</dbReference>
<evidence type="ECO:0000259" key="4">
    <source>
        <dbReference type="PROSITE" id="PS51000"/>
    </source>
</evidence>
<dbReference type="STRING" id="679192.HMPREF9013_0826"/>
<dbReference type="PANTHER" id="PTHR30363">
    <property type="entry name" value="HTH-TYPE TRANSCRIPTIONAL REGULATOR SRLR-RELATED"/>
    <property type="match status" value="1"/>
</dbReference>
<gene>
    <name evidence="5" type="ORF">HMPREF9013_0826</name>
</gene>
<dbReference type="Pfam" id="PF00455">
    <property type="entry name" value="DeoRC"/>
    <property type="match status" value="1"/>
</dbReference>
<dbReference type="InterPro" id="IPR001034">
    <property type="entry name" value="DeoR_HTH"/>
</dbReference>
<keyword evidence="1" id="KW-0805">Transcription regulation</keyword>
<dbReference type="PROSITE" id="PS00894">
    <property type="entry name" value="HTH_DEOR_1"/>
    <property type="match status" value="1"/>
</dbReference>